<evidence type="ECO:0000256" key="6">
    <source>
        <dbReference type="ARBA" id="ARBA00022741"/>
    </source>
</evidence>
<dbReference type="GO" id="GO:0046656">
    <property type="term" value="P:folic acid biosynthetic process"/>
    <property type="evidence" value="ECO:0007669"/>
    <property type="project" value="UniProtKB-KW"/>
</dbReference>
<dbReference type="CDD" id="cd00483">
    <property type="entry name" value="HPPK"/>
    <property type="match status" value="1"/>
</dbReference>
<evidence type="ECO:0000256" key="5">
    <source>
        <dbReference type="ARBA" id="ARBA00022679"/>
    </source>
</evidence>
<dbReference type="PANTHER" id="PTHR43071:SF1">
    <property type="entry name" value="2-AMINO-4-HYDROXY-6-HYDROXYMETHYLDIHYDROPTERIDINE PYROPHOSPHOKINASE"/>
    <property type="match status" value="1"/>
</dbReference>
<name>A0A4V2G4M8_9BACT</name>
<dbReference type="RefSeq" id="WP_130419439.1">
    <property type="nucleotide sequence ID" value="NZ_SHKW01000001.1"/>
</dbReference>
<keyword evidence="7 14" id="KW-0418">Kinase</keyword>
<dbReference type="Proteomes" id="UP000292958">
    <property type="component" value="Unassembled WGS sequence"/>
</dbReference>
<evidence type="ECO:0000313" key="14">
    <source>
        <dbReference type="EMBL" id="RZU41536.1"/>
    </source>
</evidence>
<dbReference type="AlphaFoldDB" id="A0A4V2G4M8"/>
<feature type="domain" description="7,8-dihydro-6-hydroxymethylpterin-pyrophosphokinase" evidence="13">
    <location>
        <begin position="10"/>
        <end position="138"/>
    </location>
</feature>
<gene>
    <name evidence="14" type="ORF">BDD14_3060</name>
</gene>
<evidence type="ECO:0000256" key="1">
    <source>
        <dbReference type="ARBA" id="ARBA00005051"/>
    </source>
</evidence>
<evidence type="ECO:0000256" key="10">
    <source>
        <dbReference type="ARBA" id="ARBA00029409"/>
    </source>
</evidence>
<dbReference type="GO" id="GO:0005524">
    <property type="term" value="F:ATP binding"/>
    <property type="evidence" value="ECO:0007669"/>
    <property type="project" value="UniProtKB-KW"/>
</dbReference>
<evidence type="ECO:0000256" key="8">
    <source>
        <dbReference type="ARBA" id="ARBA00022840"/>
    </source>
</evidence>
<dbReference type="NCBIfam" id="TIGR01498">
    <property type="entry name" value="folK"/>
    <property type="match status" value="1"/>
</dbReference>
<keyword evidence="15" id="KW-1185">Reference proteome</keyword>
<evidence type="ECO:0000256" key="11">
    <source>
        <dbReference type="ARBA" id="ARBA00029766"/>
    </source>
</evidence>
<keyword evidence="9" id="KW-0289">Folate biosynthesis</keyword>
<dbReference type="InterPro" id="IPR035907">
    <property type="entry name" value="Hppk_sf"/>
</dbReference>
<dbReference type="Gene3D" id="3.30.70.560">
    <property type="entry name" value="7,8-Dihydro-6-hydroxymethylpterin-pyrophosphokinase HPPK"/>
    <property type="match status" value="1"/>
</dbReference>
<organism evidence="14 15">
    <name type="scientific">Edaphobacter modestus</name>
    <dbReference type="NCBI Taxonomy" id="388466"/>
    <lineage>
        <taxon>Bacteria</taxon>
        <taxon>Pseudomonadati</taxon>
        <taxon>Acidobacteriota</taxon>
        <taxon>Terriglobia</taxon>
        <taxon>Terriglobales</taxon>
        <taxon>Acidobacteriaceae</taxon>
        <taxon>Edaphobacter</taxon>
    </lineage>
</organism>
<dbReference type="GO" id="GO:0016301">
    <property type="term" value="F:kinase activity"/>
    <property type="evidence" value="ECO:0007669"/>
    <property type="project" value="UniProtKB-KW"/>
</dbReference>
<evidence type="ECO:0000256" key="9">
    <source>
        <dbReference type="ARBA" id="ARBA00022909"/>
    </source>
</evidence>
<dbReference type="GO" id="GO:0003848">
    <property type="term" value="F:2-amino-4-hydroxy-6-hydroxymethyldihydropteridine diphosphokinase activity"/>
    <property type="evidence" value="ECO:0007669"/>
    <property type="project" value="UniProtKB-EC"/>
</dbReference>
<dbReference type="GO" id="GO:0046654">
    <property type="term" value="P:tetrahydrofolate biosynthetic process"/>
    <property type="evidence" value="ECO:0007669"/>
    <property type="project" value="UniProtKB-UniPathway"/>
</dbReference>
<dbReference type="OrthoDB" id="9808041at2"/>
<dbReference type="EMBL" id="SHKW01000001">
    <property type="protein sequence ID" value="RZU41536.1"/>
    <property type="molecule type" value="Genomic_DNA"/>
</dbReference>
<dbReference type="Pfam" id="PF01288">
    <property type="entry name" value="HPPK"/>
    <property type="match status" value="1"/>
</dbReference>
<evidence type="ECO:0000259" key="13">
    <source>
        <dbReference type="Pfam" id="PF01288"/>
    </source>
</evidence>
<sequence>MRLASGLAAIALGSNLASRFGDREANLREAIRRLAALGEVKAVSRFHDTEPVGYTDQPRFLNGAVVLETSLAPEELMRALLEVEQEMGRERVITKGPRVIDLDLLLYGDEVINTAELTLPHPEMHARRFVLEPLKEVAGEWVHPVLGLSVDEMLRRLG</sequence>
<comment type="similarity">
    <text evidence="2">Belongs to the HPPK family.</text>
</comment>
<protein>
    <recommendedName>
        <fullName evidence="4">2-amino-4-hydroxy-6-hydroxymethyldihydropteridine pyrophosphokinase</fullName>
        <ecNumber evidence="3">2.7.6.3</ecNumber>
    </recommendedName>
    <alternativeName>
        <fullName evidence="11">6-hydroxymethyl-7,8-dihydropterin pyrophosphokinase</fullName>
    </alternativeName>
    <alternativeName>
        <fullName evidence="12">7,8-dihydro-6-hydroxymethylpterin-pyrophosphokinase</fullName>
    </alternativeName>
</protein>
<evidence type="ECO:0000256" key="12">
    <source>
        <dbReference type="ARBA" id="ARBA00033413"/>
    </source>
</evidence>
<keyword evidence="8" id="KW-0067">ATP-binding</keyword>
<dbReference type="InterPro" id="IPR000550">
    <property type="entry name" value="Hppk"/>
</dbReference>
<evidence type="ECO:0000256" key="7">
    <source>
        <dbReference type="ARBA" id="ARBA00022777"/>
    </source>
</evidence>
<evidence type="ECO:0000256" key="4">
    <source>
        <dbReference type="ARBA" id="ARBA00016218"/>
    </source>
</evidence>
<evidence type="ECO:0000256" key="3">
    <source>
        <dbReference type="ARBA" id="ARBA00013253"/>
    </source>
</evidence>
<dbReference type="SUPFAM" id="SSF55083">
    <property type="entry name" value="6-hydroxymethyl-7,8-dihydropterin pyrophosphokinase, HPPK"/>
    <property type="match status" value="1"/>
</dbReference>
<keyword evidence="5" id="KW-0808">Transferase</keyword>
<comment type="pathway">
    <text evidence="1">Cofactor biosynthesis; tetrahydrofolate biosynthesis; 2-amino-4-hydroxy-6-hydroxymethyl-7,8-dihydropteridine diphosphate from 7,8-dihydroneopterin triphosphate: step 4/4.</text>
</comment>
<comment type="caution">
    <text evidence="14">The sequence shown here is derived from an EMBL/GenBank/DDBJ whole genome shotgun (WGS) entry which is preliminary data.</text>
</comment>
<reference evidence="14 15" key="1">
    <citation type="submission" date="2019-02" db="EMBL/GenBank/DDBJ databases">
        <title>Genomic Encyclopedia of Archaeal and Bacterial Type Strains, Phase II (KMG-II): from individual species to whole genera.</title>
        <authorList>
            <person name="Goeker M."/>
        </authorList>
    </citation>
    <scope>NUCLEOTIDE SEQUENCE [LARGE SCALE GENOMIC DNA]</scope>
    <source>
        <strain evidence="14 15">DSM 18101</strain>
    </source>
</reference>
<evidence type="ECO:0000313" key="15">
    <source>
        <dbReference type="Proteomes" id="UP000292958"/>
    </source>
</evidence>
<proteinExistence type="inferred from homology"/>
<accession>A0A4V2G4M8</accession>
<dbReference type="UniPathway" id="UPA00077">
    <property type="reaction ID" value="UER00155"/>
</dbReference>
<keyword evidence="6" id="KW-0547">Nucleotide-binding</keyword>
<dbReference type="EC" id="2.7.6.3" evidence="3"/>
<comment type="function">
    <text evidence="10">Catalyzes the transfer of pyrophosphate from adenosine triphosphate (ATP) to 6-hydroxymethyl-7,8-dihydropterin, an enzymatic step in folate biosynthesis pathway.</text>
</comment>
<dbReference type="PANTHER" id="PTHR43071">
    <property type="entry name" value="2-AMINO-4-HYDROXY-6-HYDROXYMETHYLDIHYDROPTERIDINE PYROPHOSPHOKINASE"/>
    <property type="match status" value="1"/>
</dbReference>
<evidence type="ECO:0000256" key="2">
    <source>
        <dbReference type="ARBA" id="ARBA00005810"/>
    </source>
</evidence>